<evidence type="ECO:0000313" key="3">
    <source>
        <dbReference type="Proteomes" id="UP000031036"/>
    </source>
</evidence>
<evidence type="ECO:0000313" key="2">
    <source>
        <dbReference type="EMBL" id="KHN80561.1"/>
    </source>
</evidence>
<reference evidence="2 3" key="1">
    <citation type="submission" date="2014-11" db="EMBL/GenBank/DDBJ databases">
        <title>Genetic blueprint of the zoonotic pathogen Toxocara canis.</title>
        <authorList>
            <person name="Zhu X.-Q."/>
            <person name="Korhonen P.K."/>
            <person name="Cai H."/>
            <person name="Young N.D."/>
            <person name="Nejsum P."/>
            <person name="von Samson-Himmelstjerna G."/>
            <person name="Boag P.R."/>
            <person name="Tan P."/>
            <person name="Li Q."/>
            <person name="Min J."/>
            <person name="Yang Y."/>
            <person name="Wang X."/>
            <person name="Fang X."/>
            <person name="Hall R.S."/>
            <person name="Hofmann A."/>
            <person name="Sternberg P.W."/>
            <person name="Jex A.R."/>
            <person name="Gasser R.B."/>
        </authorList>
    </citation>
    <scope>NUCLEOTIDE SEQUENCE [LARGE SCALE GENOMIC DNA]</scope>
    <source>
        <strain evidence="2">PN_DK_2014</strain>
    </source>
</reference>
<evidence type="ECO:0000256" key="1">
    <source>
        <dbReference type="SAM" id="MobiDB-lite"/>
    </source>
</evidence>
<organism evidence="2 3">
    <name type="scientific">Toxocara canis</name>
    <name type="common">Canine roundworm</name>
    <dbReference type="NCBI Taxonomy" id="6265"/>
    <lineage>
        <taxon>Eukaryota</taxon>
        <taxon>Metazoa</taxon>
        <taxon>Ecdysozoa</taxon>
        <taxon>Nematoda</taxon>
        <taxon>Chromadorea</taxon>
        <taxon>Rhabditida</taxon>
        <taxon>Spirurina</taxon>
        <taxon>Ascaridomorpha</taxon>
        <taxon>Ascaridoidea</taxon>
        <taxon>Toxocaridae</taxon>
        <taxon>Toxocara</taxon>
    </lineage>
</organism>
<gene>
    <name evidence="2" type="ORF">Tcan_00134</name>
</gene>
<dbReference type="Proteomes" id="UP000031036">
    <property type="component" value="Unassembled WGS sequence"/>
</dbReference>
<name>A0A0B2VAN7_TOXCA</name>
<sequence>MRRNQSELSPLPPLPSNRCGSRGKSTTNGDHQLCTANASKKYVPSSQVSHYGVHALCACGRRMLFNAPRPTAFRISLRFTFIVHSHHTNSAHWIRRRTDNTKRNIRATVSYVCPVHTMMGLMNC</sequence>
<keyword evidence="3" id="KW-1185">Reference proteome</keyword>
<proteinExistence type="predicted"/>
<accession>A0A0B2VAN7</accession>
<feature type="compositionally biased region" description="Polar residues" evidence="1">
    <location>
        <begin position="23"/>
        <end position="32"/>
    </location>
</feature>
<feature type="region of interest" description="Disordered" evidence="1">
    <location>
        <begin position="1"/>
        <end position="32"/>
    </location>
</feature>
<protein>
    <submittedName>
        <fullName evidence="2">Uncharacterized protein</fullName>
    </submittedName>
</protein>
<comment type="caution">
    <text evidence="2">The sequence shown here is derived from an EMBL/GenBank/DDBJ whole genome shotgun (WGS) entry which is preliminary data.</text>
</comment>
<dbReference type="AlphaFoldDB" id="A0A0B2VAN7"/>
<dbReference type="EMBL" id="JPKZ01001712">
    <property type="protein sequence ID" value="KHN80561.1"/>
    <property type="molecule type" value="Genomic_DNA"/>
</dbReference>